<comment type="caution">
    <text evidence="2">The sequence shown here is derived from an EMBL/GenBank/DDBJ whole genome shotgun (WGS) entry which is preliminary data.</text>
</comment>
<reference evidence="2" key="1">
    <citation type="submission" date="2020-10" db="EMBL/GenBank/DDBJ databases">
        <authorList>
            <person name="Gilroy R."/>
        </authorList>
    </citation>
    <scope>NUCLEOTIDE SEQUENCE</scope>
    <source>
        <strain evidence="2">ChiBcec16-1751</strain>
    </source>
</reference>
<accession>A0A9D1JTZ3</accession>
<name>A0A9D1JTZ3_9FIRM</name>
<keyword evidence="1" id="KW-1133">Transmembrane helix</keyword>
<evidence type="ECO:0000313" key="2">
    <source>
        <dbReference type="EMBL" id="HIS64704.1"/>
    </source>
</evidence>
<gene>
    <name evidence="2" type="ORF">IAA83_04950</name>
</gene>
<feature type="transmembrane region" description="Helical" evidence="1">
    <location>
        <begin position="51"/>
        <end position="72"/>
    </location>
</feature>
<feature type="transmembrane region" description="Helical" evidence="1">
    <location>
        <begin position="9"/>
        <end position="31"/>
    </location>
</feature>
<dbReference type="AlphaFoldDB" id="A0A9D1JTZ3"/>
<keyword evidence="1" id="KW-0812">Transmembrane</keyword>
<dbReference type="PANTHER" id="PTHR40078">
    <property type="entry name" value="INTEGRAL MEMBRANE PROTEIN-RELATED"/>
    <property type="match status" value="1"/>
</dbReference>
<keyword evidence="1" id="KW-0472">Membrane</keyword>
<evidence type="ECO:0000256" key="1">
    <source>
        <dbReference type="SAM" id="Phobius"/>
    </source>
</evidence>
<feature type="transmembrane region" description="Helical" evidence="1">
    <location>
        <begin position="110"/>
        <end position="132"/>
    </location>
</feature>
<protein>
    <submittedName>
        <fullName evidence="2">YitT family protein</fullName>
    </submittedName>
</protein>
<dbReference type="PANTHER" id="PTHR40078:SF1">
    <property type="entry name" value="INTEGRAL MEMBRANE PROTEIN"/>
    <property type="match status" value="1"/>
</dbReference>
<reference evidence="2" key="2">
    <citation type="journal article" date="2021" name="PeerJ">
        <title>Extensive microbial diversity within the chicken gut microbiome revealed by metagenomics and culture.</title>
        <authorList>
            <person name="Gilroy R."/>
            <person name="Ravi A."/>
            <person name="Getino M."/>
            <person name="Pursley I."/>
            <person name="Horton D.L."/>
            <person name="Alikhan N.F."/>
            <person name="Baker D."/>
            <person name="Gharbi K."/>
            <person name="Hall N."/>
            <person name="Watson M."/>
            <person name="Adriaenssens E.M."/>
            <person name="Foster-Nyarko E."/>
            <person name="Jarju S."/>
            <person name="Secka A."/>
            <person name="Antonio M."/>
            <person name="Oren A."/>
            <person name="Chaudhuri R.R."/>
            <person name="La Ragione R."/>
            <person name="Hildebrand F."/>
            <person name="Pallen M.J."/>
        </authorList>
    </citation>
    <scope>NUCLEOTIDE SEQUENCE</scope>
    <source>
        <strain evidence="2">ChiBcec16-1751</strain>
    </source>
</reference>
<proteinExistence type="predicted"/>
<evidence type="ECO:0000313" key="3">
    <source>
        <dbReference type="Proteomes" id="UP000886741"/>
    </source>
</evidence>
<sequence length="216" mass="23166">MKHRAWKEWAIRLVLLLLGLTVAHLGVTLFLQSDLGSDPFSVLVQGISMQVGLSFGTTHVIVTCALMAIMLVTTRGYVLPGTVVCAFCGGPIIDAFTWLLGGFINASLPMALRVSSSVVGCVILAAGMSLVIRSDAGTGPNDLVAVILADKLKRFQFRWVRMTCDAVFMVVGFVLGGTVGLGTVLAVFLIGPVVQWFLPRSQKIVERCVRTMPKVS</sequence>
<feature type="transmembrane region" description="Helical" evidence="1">
    <location>
        <begin position="166"/>
        <end position="190"/>
    </location>
</feature>
<dbReference type="Pfam" id="PF19700">
    <property type="entry name" value="DUF6198"/>
    <property type="match status" value="1"/>
</dbReference>
<feature type="transmembrane region" description="Helical" evidence="1">
    <location>
        <begin position="84"/>
        <end position="104"/>
    </location>
</feature>
<dbReference type="EMBL" id="DVJJ01000078">
    <property type="protein sequence ID" value="HIS64704.1"/>
    <property type="molecule type" value="Genomic_DNA"/>
</dbReference>
<dbReference type="InterPro" id="IPR038750">
    <property type="entry name" value="YczE/YyaS-like"/>
</dbReference>
<organism evidence="2 3">
    <name type="scientific">Candidatus Avoscillospira avistercoris</name>
    <dbReference type="NCBI Taxonomy" id="2840707"/>
    <lineage>
        <taxon>Bacteria</taxon>
        <taxon>Bacillati</taxon>
        <taxon>Bacillota</taxon>
        <taxon>Clostridia</taxon>
        <taxon>Eubacteriales</taxon>
        <taxon>Oscillospiraceae</taxon>
        <taxon>Oscillospiraceae incertae sedis</taxon>
        <taxon>Candidatus Avoscillospira</taxon>
    </lineage>
</organism>
<dbReference type="Proteomes" id="UP000886741">
    <property type="component" value="Unassembled WGS sequence"/>
</dbReference>